<reference evidence="2" key="1">
    <citation type="journal article" date="2020" name="Stud. Mycol.">
        <title>101 Dothideomycetes genomes: a test case for predicting lifestyles and emergence of pathogens.</title>
        <authorList>
            <person name="Haridas S."/>
            <person name="Albert R."/>
            <person name="Binder M."/>
            <person name="Bloem J."/>
            <person name="Labutti K."/>
            <person name="Salamov A."/>
            <person name="Andreopoulos B."/>
            <person name="Baker S."/>
            <person name="Barry K."/>
            <person name="Bills G."/>
            <person name="Bluhm B."/>
            <person name="Cannon C."/>
            <person name="Castanera R."/>
            <person name="Culley D."/>
            <person name="Daum C."/>
            <person name="Ezra D."/>
            <person name="Gonzalez J."/>
            <person name="Henrissat B."/>
            <person name="Kuo A."/>
            <person name="Liang C."/>
            <person name="Lipzen A."/>
            <person name="Lutzoni F."/>
            <person name="Magnuson J."/>
            <person name="Mondo S."/>
            <person name="Nolan M."/>
            <person name="Ohm R."/>
            <person name="Pangilinan J."/>
            <person name="Park H.-J."/>
            <person name="Ramirez L."/>
            <person name="Alfaro M."/>
            <person name="Sun H."/>
            <person name="Tritt A."/>
            <person name="Yoshinaga Y."/>
            <person name="Zwiers L.-H."/>
            <person name="Turgeon B."/>
            <person name="Goodwin S."/>
            <person name="Spatafora J."/>
            <person name="Crous P."/>
            <person name="Grigoriev I."/>
        </authorList>
    </citation>
    <scope>NUCLEOTIDE SEQUENCE</scope>
    <source>
        <strain evidence="2">CBS 279.74</strain>
    </source>
</reference>
<evidence type="ECO:0000313" key="2">
    <source>
        <dbReference type="EMBL" id="KAF2708302.1"/>
    </source>
</evidence>
<dbReference type="EMBL" id="MU005772">
    <property type="protein sequence ID" value="KAF2708302.1"/>
    <property type="molecule type" value="Genomic_DNA"/>
</dbReference>
<accession>A0A6G1K765</accession>
<name>A0A6G1K765_9PLEO</name>
<evidence type="ECO:0000256" key="1">
    <source>
        <dbReference type="SAM" id="Phobius"/>
    </source>
</evidence>
<evidence type="ECO:0000313" key="3">
    <source>
        <dbReference type="Proteomes" id="UP000799428"/>
    </source>
</evidence>
<keyword evidence="3" id="KW-1185">Reference proteome</keyword>
<keyword evidence="1" id="KW-0472">Membrane</keyword>
<keyword evidence="1" id="KW-0812">Transmembrane</keyword>
<dbReference type="AlphaFoldDB" id="A0A6G1K765"/>
<protein>
    <submittedName>
        <fullName evidence="2">Uncharacterized protein</fullName>
    </submittedName>
</protein>
<dbReference type="Proteomes" id="UP000799428">
    <property type="component" value="Unassembled WGS sequence"/>
</dbReference>
<organism evidence="2 3">
    <name type="scientific">Pleomassaria siparia CBS 279.74</name>
    <dbReference type="NCBI Taxonomy" id="1314801"/>
    <lineage>
        <taxon>Eukaryota</taxon>
        <taxon>Fungi</taxon>
        <taxon>Dikarya</taxon>
        <taxon>Ascomycota</taxon>
        <taxon>Pezizomycotina</taxon>
        <taxon>Dothideomycetes</taxon>
        <taxon>Pleosporomycetidae</taxon>
        <taxon>Pleosporales</taxon>
        <taxon>Pleomassariaceae</taxon>
        <taxon>Pleomassaria</taxon>
    </lineage>
</organism>
<keyword evidence="1" id="KW-1133">Transmembrane helix</keyword>
<gene>
    <name evidence="2" type="ORF">K504DRAFT_303285</name>
</gene>
<feature type="transmembrane region" description="Helical" evidence="1">
    <location>
        <begin position="6"/>
        <end position="25"/>
    </location>
</feature>
<proteinExistence type="predicted"/>
<sequence length="170" mass="18933">MAGIGFGVIGCPFLLPSTFGYLGIWRNLYGISKGRDMGMDDVEKVKRLVGIWGYPDMISTSCHLTCLRRVPGEGFVPVWRCKAKSYASPCSTVLKKESGEASHYVEINISLGRIHADGDGERDVTNLVPIYGTVLWWSIPSLQEQRPRLGVCFDFTPSFLQLQHQRPPAI</sequence>